<organism evidence="2 3">
    <name type="scientific">Linnemannia hyalina</name>
    <dbReference type="NCBI Taxonomy" id="64524"/>
    <lineage>
        <taxon>Eukaryota</taxon>
        <taxon>Fungi</taxon>
        <taxon>Fungi incertae sedis</taxon>
        <taxon>Mucoromycota</taxon>
        <taxon>Mortierellomycotina</taxon>
        <taxon>Mortierellomycetes</taxon>
        <taxon>Mortierellales</taxon>
        <taxon>Mortierellaceae</taxon>
        <taxon>Linnemannia</taxon>
    </lineage>
</organism>
<dbReference type="OrthoDB" id="2441143at2759"/>
<name>A0A9P8BPR2_9FUNG</name>
<dbReference type="EMBL" id="JAHRHY010000016">
    <property type="protein sequence ID" value="KAG9063428.1"/>
    <property type="molecule type" value="Genomic_DNA"/>
</dbReference>
<evidence type="ECO:0000313" key="2">
    <source>
        <dbReference type="EMBL" id="KAG9063428.1"/>
    </source>
</evidence>
<keyword evidence="3" id="KW-1185">Reference proteome</keyword>
<sequence>MRSAEELRRRDLARNGMEMTEADRQKARHDAITEDERESLDFLCDRIAPKADEIDQDDVEDTKPKDYRSSGYIPTGSVVTDVFRVKVQTFELKERQDARSKRVPEEDMPFRLTTTVAGVDYYLQEIRHVIRTKEDVHRLWPGKDMERIKILTIDPLDATLLDASSLDAGREDVETEGEESASDIETRLRPLRGESASVIDYIDELKRVEARLKTFYTSDGGQYRRHKWNMERARQEEFKAKAERLLNLVGGS</sequence>
<dbReference type="Proteomes" id="UP000707451">
    <property type="component" value="Unassembled WGS sequence"/>
</dbReference>
<gene>
    <name evidence="2" type="ORF">KI688_004311</name>
</gene>
<feature type="compositionally biased region" description="Basic and acidic residues" evidence="1">
    <location>
        <begin position="1"/>
        <end position="13"/>
    </location>
</feature>
<comment type="caution">
    <text evidence="2">The sequence shown here is derived from an EMBL/GenBank/DDBJ whole genome shotgun (WGS) entry which is preliminary data.</text>
</comment>
<feature type="compositionally biased region" description="Basic and acidic residues" evidence="1">
    <location>
        <begin position="21"/>
        <end position="32"/>
    </location>
</feature>
<dbReference type="AlphaFoldDB" id="A0A9P8BPR2"/>
<feature type="region of interest" description="Disordered" evidence="1">
    <location>
        <begin position="1"/>
        <end position="32"/>
    </location>
</feature>
<protein>
    <submittedName>
        <fullName evidence="2">Uncharacterized protein</fullName>
    </submittedName>
</protein>
<proteinExistence type="predicted"/>
<reference evidence="2" key="1">
    <citation type="submission" date="2021-06" db="EMBL/GenBank/DDBJ databases">
        <title>Genome Sequence of Mortierella hyaline Strain SCG-10, a Cold-Adapted, Nitrate-Reducing Fungus Isolated from Soil in Minnesota, USA.</title>
        <authorList>
            <person name="Aldossari N."/>
        </authorList>
    </citation>
    <scope>NUCLEOTIDE SEQUENCE</scope>
    <source>
        <strain evidence="2">SCG-10</strain>
    </source>
</reference>
<accession>A0A9P8BPR2</accession>
<evidence type="ECO:0000256" key="1">
    <source>
        <dbReference type="SAM" id="MobiDB-lite"/>
    </source>
</evidence>
<evidence type="ECO:0000313" key="3">
    <source>
        <dbReference type="Proteomes" id="UP000707451"/>
    </source>
</evidence>